<keyword evidence="1" id="KW-1133">Transmembrane helix</keyword>
<organism evidence="2 3">
    <name type="scientific">Edaphosphingomonas laterariae</name>
    <dbReference type="NCBI Taxonomy" id="861865"/>
    <lineage>
        <taxon>Bacteria</taxon>
        <taxon>Pseudomonadati</taxon>
        <taxon>Pseudomonadota</taxon>
        <taxon>Alphaproteobacteria</taxon>
        <taxon>Sphingomonadales</taxon>
        <taxon>Rhizorhabdaceae</taxon>
        <taxon>Edaphosphingomonas</taxon>
    </lineage>
</organism>
<dbReference type="InterPro" id="IPR007404">
    <property type="entry name" value="YdjM-like"/>
</dbReference>
<dbReference type="OrthoDB" id="9794683at2"/>
<protein>
    <submittedName>
        <fullName evidence="2">Inner membrane protein</fullName>
    </submittedName>
</protein>
<keyword evidence="3" id="KW-1185">Reference proteome</keyword>
<proteinExistence type="predicted"/>
<name>A0A239GTP2_9SPHN</name>
<dbReference type="Proteomes" id="UP000198281">
    <property type="component" value="Unassembled WGS sequence"/>
</dbReference>
<gene>
    <name evidence="2" type="ORF">SAMN06295912_11374</name>
</gene>
<dbReference type="Pfam" id="PF04307">
    <property type="entry name" value="YdjM"/>
    <property type="match status" value="1"/>
</dbReference>
<dbReference type="PANTHER" id="PTHR35531:SF1">
    <property type="entry name" value="INNER MEMBRANE PROTEIN YBCI-RELATED"/>
    <property type="match status" value="1"/>
</dbReference>
<feature type="transmembrane region" description="Helical" evidence="1">
    <location>
        <begin position="145"/>
        <end position="166"/>
    </location>
</feature>
<keyword evidence="1" id="KW-0472">Membrane</keyword>
<evidence type="ECO:0000256" key="1">
    <source>
        <dbReference type="SAM" id="Phobius"/>
    </source>
</evidence>
<dbReference type="RefSeq" id="WP_089220008.1">
    <property type="nucleotide sequence ID" value="NZ_FZOS01000013.1"/>
</dbReference>
<sequence>MPTIMAHALLPLALGIGLGRKVVAPRLLIAGAAAAMLPDADVAAFALGIPYADAFGHRGASHALASACIIGLGGAVLARWFGATRLRSFLFLFSAAASHGLLDMLTDGGLGVALLWPWSDARYFAPFRPIAVSPIGVDFLSLRGLAVLASEFLWIGLPCLVVLLACRFRRGSTA</sequence>
<evidence type="ECO:0000313" key="3">
    <source>
        <dbReference type="Proteomes" id="UP000198281"/>
    </source>
</evidence>
<accession>A0A239GTP2</accession>
<feature type="transmembrane region" description="Helical" evidence="1">
    <location>
        <begin position="89"/>
        <end position="116"/>
    </location>
</feature>
<dbReference type="EMBL" id="FZOS01000013">
    <property type="protein sequence ID" value="SNS71883.1"/>
    <property type="molecule type" value="Genomic_DNA"/>
</dbReference>
<keyword evidence="1" id="KW-0812">Transmembrane</keyword>
<dbReference type="PANTHER" id="PTHR35531">
    <property type="entry name" value="INNER MEMBRANE PROTEIN YBCI-RELATED"/>
    <property type="match status" value="1"/>
</dbReference>
<feature type="transmembrane region" description="Helical" evidence="1">
    <location>
        <begin position="63"/>
        <end position="82"/>
    </location>
</feature>
<reference evidence="3" key="1">
    <citation type="submission" date="2017-06" db="EMBL/GenBank/DDBJ databases">
        <authorList>
            <person name="Varghese N."/>
            <person name="Submissions S."/>
        </authorList>
    </citation>
    <scope>NUCLEOTIDE SEQUENCE [LARGE SCALE GENOMIC DNA]</scope>
    <source>
        <strain evidence="3">LNB2</strain>
    </source>
</reference>
<evidence type="ECO:0000313" key="2">
    <source>
        <dbReference type="EMBL" id="SNS71883.1"/>
    </source>
</evidence>
<dbReference type="AlphaFoldDB" id="A0A239GTP2"/>